<evidence type="ECO:0000313" key="10">
    <source>
        <dbReference type="Proteomes" id="UP000192934"/>
    </source>
</evidence>
<dbReference type="InterPro" id="IPR006132">
    <property type="entry name" value="Asp/Orn_carbamoyltranf_P-bd"/>
</dbReference>
<dbReference type="Gene3D" id="3.40.50.1370">
    <property type="entry name" value="Aspartate/ornithine carbamoyltransferase"/>
    <property type="match status" value="2"/>
</dbReference>
<feature type="domain" description="Aspartate/ornithine carbamoyltransferase carbamoyl-P binding" evidence="8">
    <location>
        <begin position="3"/>
        <end position="134"/>
    </location>
</feature>
<feature type="domain" description="Aspartate/ornithine carbamoyltransferase Asp/Orn-binding" evidence="7">
    <location>
        <begin position="141"/>
        <end position="282"/>
    </location>
</feature>
<comment type="similarity">
    <text evidence="2">Belongs to the aspartate/ornithine carbamoyltransferase superfamily. OTCase family.</text>
</comment>
<evidence type="ECO:0000256" key="6">
    <source>
        <dbReference type="RuleBase" id="RU003634"/>
    </source>
</evidence>
<protein>
    <recommendedName>
        <fullName evidence="3">ornithine carbamoyltransferase</fullName>
        <ecNumber evidence="3">2.1.3.3</ecNumber>
    </recommendedName>
</protein>
<dbReference type="GO" id="GO:0042450">
    <property type="term" value="P:L-arginine biosynthetic process via ornithine"/>
    <property type="evidence" value="ECO:0007669"/>
    <property type="project" value="TreeGrafter"/>
</dbReference>
<dbReference type="Pfam" id="PF02729">
    <property type="entry name" value="OTCace_N"/>
    <property type="match status" value="1"/>
</dbReference>
<dbReference type="GO" id="GO:0004585">
    <property type="term" value="F:ornithine carbamoyltransferase activity"/>
    <property type="evidence" value="ECO:0007669"/>
    <property type="project" value="UniProtKB-EC"/>
</dbReference>
<dbReference type="InterPro" id="IPR036901">
    <property type="entry name" value="Asp/Orn_carbamoylTrfase_sf"/>
</dbReference>
<dbReference type="SUPFAM" id="SSF53671">
    <property type="entry name" value="Aspartate/ornithine carbamoyltransferase"/>
    <property type="match status" value="1"/>
</dbReference>
<comment type="function">
    <text evidence="1">Reversibly catalyzes the transfer of the carbamoyl group from carbamoyl phosphate (CP) to the N(epsilon) atom of ornithine (ORN) to produce L-citrulline.</text>
</comment>
<dbReference type="OrthoDB" id="9802587at2"/>
<sequence length="287" mass="30866">MSDILTIASLGADALNDILARAEAPDAGRPLEGQGAALLFQKPSARTRNSMEMAVVQLGGHPVYIQNEEVGLGTRESPEDVARTLACYHGLIAARVKDHGWLESMAAAVDVPLVNMLSDRHHPLQALADMLTVKQLAGRIEGVKIAYVGDADNNVARSLAEAAVLLGADLTLASPEGYALRDAPDGVRQTADPLEAVKGAQFVYTDVWVSMGQDDEETQRLMALTSYRVGSELMAVSDDAWFLHCLPARRGLEVTDAVIDSPRSAVWRQAENRMRSARGAIAWALGR</sequence>
<dbReference type="Proteomes" id="UP000192934">
    <property type="component" value="Chromosome I"/>
</dbReference>
<evidence type="ECO:0000256" key="5">
    <source>
        <dbReference type="ARBA" id="ARBA00048772"/>
    </source>
</evidence>
<proteinExistence type="inferred from homology"/>
<dbReference type="AlphaFoldDB" id="A0A1X7GW23"/>
<evidence type="ECO:0000259" key="8">
    <source>
        <dbReference type="Pfam" id="PF02729"/>
    </source>
</evidence>
<dbReference type="InterPro" id="IPR006131">
    <property type="entry name" value="Asp_carbamoyltransf_Asp/Orn-bd"/>
</dbReference>
<dbReference type="Pfam" id="PF00185">
    <property type="entry name" value="OTCace"/>
    <property type="match status" value="1"/>
</dbReference>
<accession>A0A1X7GW23</accession>
<comment type="catalytic activity">
    <reaction evidence="5">
        <text>carbamoyl phosphate + L-ornithine = L-citrulline + phosphate + H(+)</text>
        <dbReference type="Rhea" id="RHEA:19513"/>
        <dbReference type="ChEBI" id="CHEBI:15378"/>
        <dbReference type="ChEBI" id="CHEBI:43474"/>
        <dbReference type="ChEBI" id="CHEBI:46911"/>
        <dbReference type="ChEBI" id="CHEBI:57743"/>
        <dbReference type="ChEBI" id="CHEBI:58228"/>
        <dbReference type="EC" id="2.1.3.3"/>
    </reaction>
</comment>
<dbReference type="PRINTS" id="PR00100">
    <property type="entry name" value="AOTCASE"/>
</dbReference>
<dbReference type="GO" id="GO:0016597">
    <property type="term" value="F:amino acid binding"/>
    <property type="evidence" value="ECO:0007669"/>
    <property type="project" value="InterPro"/>
</dbReference>
<dbReference type="GO" id="GO:0019240">
    <property type="term" value="P:citrulline biosynthetic process"/>
    <property type="evidence" value="ECO:0007669"/>
    <property type="project" value="TreeGrafter"/>
</dbReference>
<reference evidence="10" key="1">
    <citation type="submission" date="2017-04" db="EMBL/GenBank/DDBJ databases">
        <authorList>
            <person name="Varghese N."/>
            <person name="Submissions S."/>
        </authorList>
    </citation>
    <scope>NUCLEOTIDE SEQUENCE [LARGE SCALE GENOMIC DNA]</scope>
    <source>
        <strain evidence="10">Dd16</strain>
    </source>
</reference>
<evidence type="ECO:0000256" key="2">
    <source>
        <dbReference type="ARBA" id="ARBA00007805"/>
    </source>
</evidence>
<dbReference type="EMBL" id="LT840185">
    <property type="protein sequence ID" value="SMF75094.1"/>
    <property type="molecule type" value="Genomic_DNA"/>
</dbReference>
<gene>
    <name evidence="9" type="ORF">SAMN06295910_2307</name>
</gene>
<evidence type="ECO:0000256" key="3">
    <source>
        <dbReference type="ARBA" id="ARBA00013007"/>
    </source>
</evidence>
<evidence type="ECO:0000259" key="7">
    <source>
        <dbReference type="Pfam" id="PF00185"/>
    </source>
</evidence>
<dbReference type="PANTHER" id="PTHR45753:SF3">
    <property type="entry name" value="ORNITHINE TRANSCARBAMYLASE, MITOCHONDRIAL"/>
    <property type="match status" value="1"/>
</dbReference>
<dbReference type="STRING" id="941907.SAMN06295910_2307"/>
<evidence type="ECO:0000256" key="1">
    <source>
        <dbReference type="ARBA" id="ARBA00003822"/>
    </source>
</evidence>
<keyword evidence="4 6" id="KW-0808">Transferase</keyword>
<evidence type="ECO:0000313" key="9">
    <source>
        <dbReference type="EMBL" id="SMF75094.1"/>
    </source>
</evidence>
<name>A0A1X7GW23_9SPHN</name>
<dbReference type="InterPro" id="IPR006130">
    <property type="entry name" value="Asp/Orn_carbamoylTrfase"/>
</dbReference>
<dbReference type="PANTHER" id="PTHR45753">
    <property type="entry name" value="ORNITHINE CARBAMOYLTRANSFERASE, MITOCHONDRIAL"/>
    <property type="match status" value="1"/>
</dbReference>
<dbReference type="RefSeq" id="WP_085218900.1">
    <property type="nucleotide sequence ID" value="NZ_LT840185.1"/>
</dbReference>
<organism evidence="9 10">
    <name type="scientific">Allosphingosinicella indica</name>
    <dbReference type="NCBI Taxonomy" id="941907"/>
    <lineage>
        <taxon>Bacteria</taxon>
        <taxon>Pseudomonadati</taxon>
        <taxon>Pseudomonadota</taxon>
        <taxon>Alphaproteobacteria</taxon>
        <taxon>Sphingomonadales</taxon>
        <taxon>Sphingomonadaceae</taxon>
        <taxon>Allosphingosinicella</taxon>
    </lineage>
</organism>
<dbReference type="InterPro" id="IPR002292">
    <property type="entry name" value="Orn/put_carbamltrans"/>
</dbReference>
<evidence type="ECO:0000256" key="4">
    <source>
        <dbReference type="ARBA" id="ARBA00022679"/>
    </source>
</evidence>
<dbReference type="PRINTS" id="PR00102">
    <property type="entry name" value="OTCASE"/>
</dbReference>
<dbReference type="FunFam" id="3.40.50.1370:FF:000008">
    <property type="entry name" value="Ornithine carbamoyltransferase"/>
    <property type="match status" value="1"/>
</dbReference>
<keyword evidence="10" id="KW-1185">Reference proteome</keyword>
<dbReference type="EC" id="2.1.3.3" evidence="3"/>